<dbReference type="EMBL" id="ACBW01000221">
    <property type="protein sequence ID" value="EEF77987.1"/>
    <property type="molecule type" value="Genomic_DNA"/>
</dbReference>
<reference evidence="1 2" key="1">
    <citation type="submission" date="2008-12" db="EMBL/GenBank/DDBJ databases">
        <authorList>
            <person name="Fulton L."/>
            <person name="Clifton S."/>
            <person name="Fulton B."/>
            <person name="Xu J."/>
            <person name="Minx P."/>
            <person name="Pepin K.H."/>
            <person name="Johnson M."/>
            <person name="Bhonagiri V."/>
            <person name="Nash W.E."/>
            <person name="Mardis E.R."/>
            <person name="Wilson R.K."/>
        </authorList>
    </citation>
    <scope>NUCLEOTIDE SEQUENCE [LARGE SCALE GENOMIC DNA]</scope>
    <source>
        <strain evidence="1 2">DSM 18228</strain>
    </source>
</reference>
<protein>
    <submittedName>
        <fullName evidence="1">Uncharacterized protein</fullName>
    </submittedName>
</protein>
<gene>
    <name evidence="1" type="ORF">BACCOPRO_03510</name>
</gene>
<name>S0FDI3_9BACT</name>
<organism evidence="1 2">
    <name type="scientific">Phocaeicola coprophilus DSM 18228 = JCM 13818</name>
    <dbReference type="NCBI Taxonomy" id="547042"/>
    <lineage>
        <taxon>Bacteria</taxon>
        <taxon>Pseudomonadati</taxon>
        <taxon>Bacteroidota</taxon>
        <taxon>Bacteroidia</taxon>
        <taxon>Bacteroidales</taxon>
        <taxon>Bacteroidaceae</taxon>
        <taxon>Phocaeicola</taxon>
    </lineage>
</organism>
<comment type="caution">
    <text evidence="1">The sequence shown here is derived from an EMBL/GenBank/DDBJ whole genome shotgun (WGS) entry which is preliminary data.</text>
</comment>
<dbReference type="Proteomes" id="UP000014073">
    <property type="component" value="Unassembled WGS sequence"/>
</dbReference>
<dbReference type="HOGENOM" id="CLU_3265545_0_0_10"/>
<evidence type="ECO:0000313" key="1">
    <source>
        <dbReference type="EMBL" id="EEF77987.1"/>
    </source>
</evidence>
<keyword evidence="2" id="KW-1185">Reference proteome</keyword>
<accession>S0FDI3</accession>
<dbReference type="AlphaFoldDB" id="S0FDI3"/>
<sequence length="41" mass="4523">MSAKVRIKLLKAKTQAGNLLFPACVYSVFPLYNKVCYSASV</sequence>
<evidence type="ECO:0000313" key="2">
    <source>
        <dbReference type="Proteomes" id="UP000014073"/>
    </source>
</evidence>
<proteinExistence type="predicted"/>